<comment type="caution">
    <text evidence="2">The sequence shown here is derived from an EMBL/GenBank/DDBJ whole genome shotgun (WGS) entry which is preliminary data.</text>
</comment>
<organism evidence="2 3">
    <name type="scientific">Nonomuraea roseoviolacea subsp. carminata</name>
    <dbReference type="NCBI Taxonomy" id="160689"/>
    <lineage>
        <taxon>Bacteria</taxon>
        <taxon>Bacillati</taxon>
        <taxon>Actinomycetota</taxon>
        <taxon>Actinomycetes</taxon>
        <taxon>Streptosporangiales</taxon>
        <taxon>Streptosporangiaceae</taxon>
        <taxon>Nonomuraea</taxon>
    </lineage>
</organism>
<proteinExistence type="predicted"/>
<sequence length="493" mass="51152">MQHRKGQPPRQVPPVPGAQQVRPSQGSGAKPVRLVPSVIDGPDAKQAASNEPVASASGDDQNVTPTPGGRDIPAPESREASAPEGRDASAPVDRDVPEPGDRDVPEPGGRDVPASGGRDIPAPGGREASAPESRNAPHDDGPQAAGAPAEGVGGIGQPGSGRPVQRVGGGGSREGRVRRVESVVGRDSGGWRRIAQVVVGGGGVRSDGSEIDEARARGVFNGSRRIVVLGCTGGAGQSTTALMLGHTLARYRDDKVIAVDANTGGETLTSRVAPETPETLASLLAGLDHVGGYLSMRGYTTRTASGLEVIGADTDADAERRLSDRKLFSDHRLGQVIHLLDRHYKLTVIDPAAALAARVLPYADQLVLVVPASEEAAEAVAMTFEWLDGHGCADLRRRAVMVVNGVSRRSMSDVEQAEAVARGRCRAIVRVPWEDDLAPGGAELVDPGQLRAAGRRAYLALAGVVVAGFAAQSVRVSEEELASDPPGTRIGER</sequence>
<dbReference type="InterPro" id="IPR050625">
    <property type="entry name" value="ParA/MinD_ATPase"/>
</dbReference>
<dbReference type="PANTHER" id="PTHR43384">
    <property type="entry name" value="SEPTUM SITE-DETERMINING PROTEIN MIND HOMOLOG, CHLOROPLASTIC-RELATED"/>
    <property type="match status" value="1"/>
</dbReference>
<dbReference type="InterPro" id="IPR027417">
    <property type="entry name" value="P-loop_NTPase"/>
</dbReference>
<protein>
    <submittedName>
        <fullName evidence="2">MinD-like ATPase involved in chromosome partitioning or flagellar assembly</fullName>
    </submittedName>
</protein>
<evidence type="ECO:0000313" key="3">
    <source>
        <dbReference type="Proteomes" id="UP001320766"/>
    </source>
</evidence>
<dbReference type="Gene3D" id="3.40.50.300">
    <property type="entry name" value="P-loop containing nucleotide triphosphate hydrolases"/>
    <property type="match status" value="1"/>
</dbReference>
<feature type="region of interest" description="Disordered" evidence="1">
    <location>
        <begin position="1"/>
        <end position="179"/>
    </location>
</feature>
<name>A0ABT1K620_9ACTN</name>
<evidence type="ECO:0000313" key="2">
    <source>
        <dbReference type="EMBL" id="MCP2348454.1"/>
    </source>
</evidence>
<dbReference type="RefSeq" id="WP_253772206.1">
    <property type="nucleotide sequence ID" value="NZ_JAMZEC010000001.1"/>
</dbReference>
<dbReference type="PANTHER" id="PTHR43384:SF14">
    <property type="entry name" value="ESX-1 SECRETION-ASSOCIATED PROTEIN ESPI"/>
    <property type="match status" value="1"/>
</dbReference>
<feature type="compositionally biased region" description="Basic and acidic residues" evidence="1">
    <location>
        <begin position="76"/>
        <end position="109"/>
    </location>
</feature>
<dbReference type="Proteomes" id="UP001320766">
    <property type="component" value="Unassembled WGS sequence"/>
</dbReference>
<evidence type="ECO:0000256" key="1">
    <source>
        <dbReference type="SAM" id="MobiDB-lite"/>
    </source>
</evidence>
<accession>A0ABT1K620</accession>
<gene>
    <name evidence="2" type="ORF">HD595_004576</name>
</gene>
<dbReference type="SUPFAM" id="SSF52540">
    <property type="entry name" value="P-loop containing nucleoside triphosphate hydrolases"/>
    <property type="match status" value="1"/>
</dbReference>
<dbReference type="EMBL" id="JAMZEC010000001">
    <property type="protein sequence ID" value="MCP2348454.1"/>
    <property type="molecule type" value="Genomic_DNA"/>
</dbReference>
<reference evidence="2 3" key="1">
    <citation type="submission" date="2022-06" db="EMBL/GenBank/DDBJ databases">
        <title>Sequencing the genomes of 1000 actinobacteria strains.</title>
        <authorList>
            <person name="Klenk H.-P."/>
        </authorList>
    </citation>
    <scope>NUCLEOTIDE SEQUENCE [LARGE SCALE GENOMIC DNA]</scope>
    <source>
        <strain evidence="2 3">DSM 44170</strain>
    </source>
</reference>
<keyword evidence="3" id="KW-1185">Reference proteome</keyword>